<reference evidence="1" key="1">
    <citation type="journal article" date="2019" name="MBio">
        <title>Virus Genomes from Deep Sea Sediments Expand the Ocean Megavirome and Support Independent Origins of Viral Gigantism.</title>
        <authorList>
            <person name="Backstrom D."/>
            <person name="Yutin N."/>
            <person name="Jorgensen S.L."/>
            <person name="Dharamshi J."/>
            <person name="Homa F."/>
            <person name="Zaremba-Niedwiedzka K."/>
            <person name="Spang A."/>
            <person name="Wolf Y.I."/>
            <person name="Koonin E.V."/>
            <person name="Ettema T.J."/>
        </authorList>
    </citation>
    <scope>NUCLEOTIDE SEQUENCE</scope>
</reference>
<protein>
    <submittedName>
        <fullName evidence="1">Uncharacterized protein</fullName>
    </submittedName>
</protein>
<organism evidence="1">
    <name type="scientific">Pithovirus LCPAC001</name>
    <dbReference type="NCBI Taxonomy" id="2506585"/>
    <lineage>
        <taxon>Viruses</taxon>
        <taxon>Pithoviruses</taxon>
    </lineage>
</organism>
<accession>A0A481Z3N2</accession>
<name>A0A481Z3N2_9VIRU</name>
<sequence>MGNLENTLLGESTNISVAGKLLSDKELDNMSIGSENLNIRIVNIHSIDENELTDIILSDVLTPLREIYIDDILDILPVYNLFQF</sequence>
<gene>
    <name evidence="1" type="ORF">LCPAC001_01580</name>
</gene>
<proteinExistence type="predicted"/>
<dbReference type="EMBL" id="MK500432">
    <property type="protein sequence ID" value="QBK89648.1"/>
    <property type="molecule type" value="Genomic_DNA"/>
</dbReference>
<evidence type="ECO:0000313" key="1">
    <source>
        <dbReference type="EMBL" id="QBK89648.1"/>
    </source>
</evidence>